<feature type="domain" description="DNA polymerase III beta sliding clamp central" evidence="12">
    <location>
        <begin position="128"/>
        <end position="243"/>
    </location>
</feature>
<protein>
    <recommendedName>
        <fullName evidence="3 10">Beta sliding clamp</fullName>
    </recommendedName>
</protein>
<dbReference type="PANTHER" id="PTHR30478:SF0">
    <property type="entry name" value="BETA SLIDING CLAMP"/>
    <property type="match status" value="1"/>
</dbReference>
<dbReference type="SMART" id="SM00480">
    <property type="entry name" value="POL3Bc"/>
    <property type="match status" value="1"/>
</dbReference>
<evidence type="ECO:0000256" key="8">
    <source>
        <dbReference type="ARBA" id="ARBA00022932"/>
    </source>
</evidence>
<dbReference type="SUPFAM" id="SSF55979">
    <property type="entry name" value="DNA clamp"/>
    <property type="match status" value="3"/>
</dbReference>
<keyword evidence="6 10" id="KW-0548">Nucleotidyltransferase</keyword>
<keyword evidence="7 10" id="KW-0235">DNA replication</keyword>
<dbReference type="PANTHER" id="PTHR30478">
    <property type="entry name" value="DNA POLYMERASE III SUBUNIT BETA"/>
    <property type="match status" value="1"/>
</dbReference>
<comment type="subunit">
    <text evidence="10">Forms a ring-shaped head-to-tail homodimer around DNA.</text>
</comment>
<evidence type="ECO:0000256" key="4">
    <source>
        <dbReference type="ARBA" id="ARBA00022490"/>
    </source>
</evidence>
<dbReference type="PIRSF" id="PIRSF000804">
    <property type="entry name" value="DNA_pol_III_b"/>
    <property type="match status" value="1"/>
</dbReference>
<reference evidence="14 15" key="1">
    <citation type="journal article" date="2013" name="Genome Announc.">
        <title>Genome Sequence of the Pyrene- and Fluoranthene-Degrading Bacterium Cycloclasticus sp. Strain PY97M.</title>
        <authorList>
            <person name="Cui Z."/>
            <person name="Xu G."/>
            <person name="Li Q."/>
            <person name="Gao W."/>
            <person name="Zheng L."/>
        </authorList>
    </citation>
    <scope>NUCLEOTIDE SEQUENCE [LARGE SCALE GENOMIC DNA]</scope>
    <source>
        <strain evidence="14 15">PY97M</strain>
    </source>
</reference>
<evidence type="ECO:0000313" key="15">
    <source>
        <dbReference type="Proteomes" id="UP000015462"/>
    </source>
</evidence>
<evidence type="ECO:0000313" key="14">
    <source>
        <dbReference type="EMBL" id="EPD13066.1"/>
    </source>
</evidence>
<comment type="subcellular location">
    <subcellularLocation>
        <location evidence="1 10">Cytoplasm</location>
    </subcellularLocation>
</comment>
<dbReference type="GO" id="GO:0003887">
    <property type="term" value="F:DNA-directed DNA polymerase activity"/>
    <property type="evidence" value="ECO:0007669"/>
    <property type="project" value="UniProtKB-UniRule"/>
</dbReference>
<dbReference type="Pfam" id="PF00712">
    <property type="entry name" value="DNA_pol3_beta"/>
    <property type="match status" value="1"/>
</dbReference>
<sequence>MKLNINKEDLLEPLQKVFGVIERRQTLPILSNVYLSINNGTIKFTGTDLEVQVSAKSILIGEESFNITIPARKLLDICRSLPDHCELNLSFNDGVLIIKSGKSRFTLRTLPSDEYPLFDESSYLNQLNINQEVLLKAFSKTIFCMAQQDVRYYLNGLMMEIVDGELQTVASDGHRLALSKNKIDNENQSINQVIIPRKAAQELLRLMDKFEGAVEIKIAKNSIKFSLGDVELNAKLIDGRFPDFNNVVPEQSKHSFNINKLSFKSALSRVSILSNEKYKGIRLDLSNQLMTINANNPEQDEAEEEVVVDYNGDEMSMGFNSSYLMDALNVIESDNVLVSFTDTNSSCLLENPEDKSSQFIIMPMRI</sequence>
<keyword evidence="4 10" id="KW-0963">Cytoplasm</keyword>
<dbReference type="InterPro" id="IPR001001">
    <property type="entry name" value="DNA_polIII_beta"/>
</dbReference>
<comment type="similarity">
    <text evidence="2 10">Belongs to the beta sliding clamp family.</text>
</comment>
<dbReference type="EMBL" id="ASHL01000004">
    <property type="protein sequence ID" value="EPD13066.1"/>
    <property type="molecule type" value="Genomic_DNA"/>
</dbReference>
<comment type="caution">
    <text evidence="14">The sequence shown here is derived from an EMBL/GenBank/DDBJ whole genome shotgun (WGS) entry which is preliminary data.</text>
</comment>
<evidence type="ECO:0000256" key="9">
    <source>
        <dbReference type="ARBA" id="ARBA00023125"/>
    </source>
</evidence>
<evidence type="ECO:0000256" key="5">
    <source>
        <dbReference type="ARBA" id="ARBA00022679"/>
    </source>
</evidence>
<dbReference type="Pfam" id="PF02768">
    <property type="entry name" value="DNA_pol3_beta_3"/>
    <property type="match status" value="1"/>
</dbReference>
<dbReference type="RefSeq" id="WP_016390241.1">
    <property type="nucleotide sequence ID" value="NZ_KE646807.1"/>
</dbReference>
<feature type="domain" description="DNA polymerase III beta sliding clamp N-terminal" evidence="11">
    <location>
        <begin position="1"/>
        <end position="118"/>
    </location>
</feature>
<dbReference type="Proteomes" id="UP000015462">
    <property type="component" value="Unassembled WGS sequence"/>
</dbReference>
<dbReference type="GO" id="GO:0009360">
    <property type="term" value="C:DNA polymerase III complex"/>
    <property type="evidence" value="ECO:0007669"/>
    <property type="project" value="InterPro"/>
</dbReference>
<evidence type="ECO:0000256" key="1">
    <source>
        <dbReference type="ARBA" id="ARBA00004496"/>
    </source>
</evidence>
<feature type="domain" description="DNA polymerase III beta sliding clamp C-terminal" evidence="13">
    <location>
        <begin position="246"/>
        <end position="365"/>
    </location>
</feature>
<dbReference type="GO" id="GO:0003677">
    <property type="term" value="F:DNA binding"/>
    <property type="evidence" value="ECO:0007669"/>
    <property type="project" value="UniProtKB-UniRule"/>
</dbReference>
<evidence type="ECO:0000256" key="2">
    <source>
        <dbReference type="ARBA" id="ARBA00010752"/>
    </source>
</evidence>
<keyword evidence="8 10" id="KW-0239">DNA-directed DNA polymerase</keyword>
<gene>
    <name evidence="14" type="ORF">L196_05475</name>
</gene>
<dbReference type="GO" id="GO:0008408">
    <property type="term" value="F:3'-5' exonuclease activity"/>
    <property type="evidence" value="ECO:0007669"/>
    <property type="project" value="InterPro"/>
</dbReference>
<keyword evidence="15" id="KW-1185">Reference proteome</keyword>
<evidence type="ECO:0000256" key="7">
    <source>
        <dbReference type="ARBA" id="ARBA00022705"/>
    </source>
</evidence>
<name>A0AB33Z1K8_9GAMM</name>
<keyword evidence="5 10" id="KW-0808">Transferase</keyword>
<dbReference type="NCBIfam" id="TIGR00663">
    <property type="entry name" value="dnan"/>
    <property type="match status" value="1"/>
</dbReference>
<evidence type="ECO:0000256" key="3">
    <source>
        <dbReference type="ARBA" id="ARBA00021035"/>
    </source>
</evidence>
<evidence type="ECO:0000259" key="12">
    <source>
        <dbReference type="Pfam" id="PF02767"/>
    </source>
</evidence>
<keyword evidence="9" id="KW-0238">DNA-binding</keyword>
<dbReference type="InterPro" id="IPR022637">
    <property type="entry name" value="DNA_polIII_beta_cen"/>
</dbReference>
<dbReference type="Gene3D" id="3.70.10.10">
    <property type="match status" value="1"/>
</dbReference>
<evidence type="ECO:0000256" key="6">
    <source>
        <dbReference type="ARBA" id="ARBA00022695"/>
    </source>
</evidence>
<organism evidence="14 15">
    <name type="scientific">Cycloclasticus pugetii</name>
    <dbReference type="NCBI Taxonomy" id="34068"/>
    <lineage>
        <taxon>Bacteria</taxon>
        <taxon>Pseudomonadati</taxon>
        <taxon>Pseudomonadota</taxon>
        <taxon>Gammaproteobacteria</taxon>
        <taxon>Thiotrichales</taxon>
        <taxon>Piscirickettsiaceae</taxon>
        <taxon>Cycloclasticus</taxon>
    </lineage>
</organism>
<dbReference type="CDD" id="cd00140">
    <property type="entry name" value="beta_clamp"/>
    <property type="match status" value="1"/>
</dbReference>
<evidence type="ECO:0000259" key="11">
    <source>
        <dbReference type="Pfam" id="PF00712"/>
    </source>
</evidence>
<dbReference type="InterPro" id="IPR046938">
    <property type="entry name" value="DNA_clamp_sf"/>
</dbReference>
<dbReference type="InterPro" id="IPR022635">
    <property type="entry name" value="DNA_polIII_beta_C"/>
</dbReference>
<evidence type="ECO:0000259" key="13">
    <source>
        <dbReference type="Pfam" id="PF02768"/>
    </source>
</evidence>
<dbReference type="Pfam" id="PF02767">
    <property type="entry name" value="DNA_pol3_beta_2"/>
    <property type="match status" value="1"/>
</dbReference>
<accession>A0AB33Z1K8</accession>
<dbReference type="GO" id="GO:0005737">
    <property type="term" value="C:cytoplasm"/>
    <property type="evidence" value="ECO:0007669"/>
    <property type="project" value="UniProtKB-SubCell"/>
</dbReference>
<comment type="function">
    <text evidence="10">Confers DNA tethering and processivity to DNA polymerases and other proteins. Acts as a clamp, forming a ring around DNA (a reaction catalyzed by the clamp-loading complex) which diffuses in an ATP-independent manner freely and bidirectionally along dsDNA. Initially characterized for its ability to contact the catalytic subunit of DNA polymerase III (Pol III), a complex, multichain enzyme responsible for most of the replicative synthesis in bacteria; Pol III exhibits 3'-5' exonuclease proofreading activity. The beta chain is required for initiation of replication as well as for processivity of DNA replication.</text>
</comment>
<evidence type="ECO:0000256" key="10">
    <source>
        <dbReference type="PIRNR" id="PIRNR000804"/>
    </source>
</evidence>
<dbReference type="Gene3D" id="3.10.150.10">
    <property type="entry name" value="DNA Polymerase III, subunit A, domain 2"/>
    <property type="match status" value="1"/>
</dbReference>
<dbReference type="AlphaFoldDB" id="A0AB33Z1K8"/>
<dbReference type="GO" id="GO:0006271">
    <property type="term" value="P:DNA strand elongation involved in DNA replication"/>
    <property type="evidence" value="ECO:0007669"/>
    <property type="project" value="TreeGrafter"/>
</dbReference>
<dbReference type="InterPro" id="IPR022634">
    <property type="entry name" value="DNA_polIII_beta_N"/>
</dbReference>
<proteinExistence type="inferred from homology"/>